<keyword evidence="8 11" id="KW-0472">Membrane</keyword>
<dbReference type="NCBIfam" id="TIGR02532">
    <property type="entry name" value="IV_pilin_GFxxxE"/>
    <property type="match status" value="1"/>
</dbReference>
<dbReference type="InterPro" id="IPR022346">
    <property type="entry name" value="T2SS_GspH"/>
</dbReference>
<dbReference type="InterPro" id="IPR049875">
    <property type="entry name" value="TypeII_GspH"/>
</dbReference>
<evidence type="ECO:0000313" key="13">
    <source>
        <dbReference type="EMBL" id="HHJ80838.1"/>
    </source>
</evidence>
<keyword evidence="5" id="KW-0997">Cell inner membrane</keyword>
<dbReference type="AlphaFoldDB" id="A0A832J8N9"/>
<evidence type="ECO:0000256" key="11">
    <source>
        <dbReference type="SAM" id="Phobius"/>
    </source>
</evidence>
<evidence type="ECO:0000256" key="4">
    <source>
        <dbReference type="ARBA" id="ARBA00022481"/>
    </source>
</evidence>
<dbReference type="InterPro" id="IPR012902">
    <property type="entry name" value="N_methyl_site"/>
</dbReference>
<dbReference type="SUPFAM" id="SSF54523">
    <property type="entry name" value="Pili subunits"/>
    <property type="match status" value="1"/>
</dbReference>
<proteinExistence type="inferred from homology"/>
<protein>
    <recommendedName>
        <fullName evidence="2">Type II secretion system protein H</fullName>
    </recommendedName>
    <alternativeName>
        <fullName evidence="10">General secretion pathway protein H</fullName>
    </alternativeName>
</protein>
<dbReference type="Gene3D" id="3.55.40.10">
    <property type="entry name" value="minor pseudopilin epsh domain"/>
    <property type="match status" value="1"/>
</dbReference>
<evidence type="ECO:0000259" key="12">
    <source>
        <dbReference type="Pfam" id="PF12019"/>
    </source>
</evidence>
<dbReference type="NCBIfam" id="TIGR01708">
    <property type="entry name" value="typeII_sec_gspH"/>
    <property type="match status" value="1"/>
</dbReference>
<dbReference type="GO" id="GO:0005886">
    <property type="term" value="C:plasma membrane"/>
    <property type="evidence" value="ECO:0007669"/>
    <property type="project" value="UniProtKB-SubCell"/>
</dbReference>
<evidence type="ECO:0000256" key="5">
    <source>
        <dbReference type="ARBA" id="ARBA00022519"/>
    </source>
</evidence>
<keyword evidence="4" id="KW-0488">Methylation</keyword>
<comment type="caution">
    <text evidence="13">The sequence shown here is derived from an EMBL/GenBank/DDBJ whole genome shotgun (WGS) entry which is preliminary data.</text>
</comment>
<dbReference type="PRINTS" id="PR00885">
    <property type="entry name" value="BCTERIALGSPH"/>
</dbReference>
<dbReference type="InterPro" id="IPR002416">
    <property type="entry name" value="T2SS_protein-GspH"/>
</dbReference>
<comment type="similarity">
    <text evidence="9">Belongs to the GSP H family.</text>
</comment>
<dbReference type="GO" id="GO:0015628">
    <property type="term" value="P:protein secretion by the type II secretion system"/>
    <property type="evidence" value="ECO:0007669"/>
    <property type="project" value="InterPro"/>
</dbReference>
<organism evidence="13">
    <name type="scientific">Candidatus Tenderia electrophaga</name>
    <dbReference type="NCBI Taxonomy" id="1748243"/>
    <lineage>
        <taxon>Bacteria</taxon>
        <taxon>Pseudomonadati</taxon>
        <taxon>Pseudomonadota</taxon>
        <taxon>Gammaproteobacteria</taxon>
        <taxon>Candidatus Tenderiales</taxon>
        <taxon>Candidatus Tenderiaceae</taxon>
        <taxon>Candidatus Tenderia</taxon>
    </lineage>
</organism>
<evidence type="ECO:0000256" key="6">
    <source>
        <dbReference type="ARBA" id="ARBA00022692"/>
    </source>
</evidence>
<evidence type="ECO:0000256" key="1">
    <source>
        <dbReference type="ARBA" id="ARBA00004377"/>
    </source>
</evidence>
<sequence length="171" mass="18954">MRQQPQRRFERGFTILELLVVLLIIGIVVSMASLSVGGNEARALRDEAQRLTSLVDLAIQESVLNGRELGLELNDVSYQFLVYDGTNWLPISGIDEFRPRELPPGIELEVEIEGQAAFESLSGETEASQIWIMSSGEVSPFIITLKLKDGPFYRLNGDMMGGLKLEGPLES</sequence>
<evidence type="ECO:0000256" key="9">
    <source>
        <dbReference type="ARBA" id="ARBA00025772"/>
    </source>
</evidence>
<dbReference type="GO" id="GO:0015627">
    <property type="term" value="C:type II protein secretion system complex"/>
    <property type="evidence" value="ECO:0007669"/>
    <property type="project" value="InterPro"/>
</dbReference>
<keyword evidence="6 11" id="KW-0812">Transmembrane</keyword>
<accession>A0A832J8N9</accession>
<dbReference type="Proteomes" id="UP000885832">
    <property type="component" value="Unassembled WGS sequence"/>
</dbReference>
<feature type="domain" description="General secretion pathway GspH" evidence="12">
    <location>
        <begin position="47"/>
        <end position="154"/>
    </location>
</feature>
<keyword evidence="7 11" id="KW-1133">Transmembrane helix</keyword>
<keyword evidence="3" id="KW-1003">Cell membrane</keyword>
<dbReference type="Pfam" id="PF12019">
    <property type="entry name" value="GspH"/>
    <property type="match status" value="1"/>
</dbReference>
<evidence type="ECO:0000256" key="7">
    <source>
        <dbReference type="ARBA" id="ARBA00022989"/>
    </source>
</evidence>
<dbReference type="InterPro" id="IPR045584">
    <property type="entry name" value="Pilin-like"/>
</dbReference>
<evidence type="ECO:0000256" key="10">
    <source>
        <dbReference type="ARBA" id="ARBA00030775"/>
    </source>
</evidence>
<gene>
    <name evidence="13" type="primary">gspH</name>
    <name evidence="13" type="ORF">ENJ65_04315</name>
</gene>
<name>A0A832J8N9_9GAMM</name>
<comment type="subcellular location">
    <subcellularLocation>
        <location evidence="1">Cell inner membrane</location>
        <topology evidence="1">Single-pass membrane protein</topology>
    </subcellularLocation>
</comment>
<dbReference type="Pfam" id="PF07963">
    <property type="entry name" value="N_methyl"/>
    <property type="match status" value="1"/>
</dbReference>
<dbReference type="EMBL" id="DRNF01000273">
    <property type="protein sequence ID" value="HHJ80838.1"/>
    <property type="molecule type" value="Genomic_DNA"/>
</dbReference>
<feature type="transmembrane region" description="Helical" evidence="11">
    <location>
        <begin position="12"/>
        <end position="34"/>
    </location>
</feature>
<evidence type="ECO:0000256" key="2">
    <source>
        <dbReference type="ARBA" id="ARBA00021549"/>
    </source>
</evidence>
<evidence type="ECO:0000256" key="3">
    <source>
        <dbReference type="ARBA" id="ARBA00022475"/>
    </source>
</evidence>
<reference evidence="13" key="1">
    <citation type="journal article" date="2020" name="mSystems">
        <title>Genome- and Community-Level Interaction Insights into Carbon Utilization and Element Cycling Functions of Hydrothermarchaeota in Hydrothermal Sediment.</title>
        <authorList>
            <person name="Zhou Z."/>
            <person name="Liu Y."/>
            <person name="Xu W."/>
            <person name="Pan J."/>
            <person name="Luo Z.H."/>
            <person name="Li M."/>
        </authorList>
    </citation>
    <scope>NUCLEOTIDE SEQUENCE [LARGE SCALE GENOMIC DNA]</scope>
    <source>
        <strain evidence="13">HyVt-505</strain>
    </source>
</reference>
<evidence type="ECO:0000256" key="8">
    <source>
        <dbReference type="ARBA" id="ARBA00023136"/>
    </source>
</evidence>